<organism evidence="4 5">
    <name type="scientific">Balneatrix alpica</name>
    <dbReference type="NCBI Taxonomy" id="75684"/>
    <lineage>
        <taxon>Bacteria</taxon>
        <taxon>Pseudomonadati</taxon>
        <taxon>Pseudomonadota</taxon>
        <taxon>Gammaproteobacteria</taxon>
        <taxon>Oceanospirillales</taxon>
        <taxon>Balneatrichaceae</taxon>
        <taxon>Balneatrix</taxon>
    </lineage>
</organism>
<protein>
    <submittedName>
        <fullName evidence="4">DUF3365 domain-containing protein</fullName>
    </submittedName>
</protein>
<feature type="domain" description="PAS" evidence="3">
    <location>
        <begin position="278"/>
        <end position="346"/>
    </location>
</feature>
<evidence type="ECO:0000256" key="2">
    <source>
        <dbReference type="SAM" id="Phobius"/>
    </source>
</evidence>
<dbReference type="InterPro" id="IPR021796">
    <property type="entry name" value="Tll0287-like_dom"/>
</dbReference>
<dbReference type="Proteomes" id="UP001589628">
    <property type="component" value="Unassembled WGS sequence"/>
</dbReference>
<dbReference type="SUPFAM" id="SSF55785">
    <property type="entry name" value="PYP-like sensor domain (PAS domain)"/>
    <property type="match status" value="1"/>
</dbReference>
<feature type="transmembrane region" description="Helical" evidence="2">
    <location>
        <begin position="213"/>
        <end position="234"/>
    </location>
</feature>
<dbReference type="RefSeq" id="WP_027311835.1">
    <property type="nucleotide sequence ID" value="NZ_JAUESS010000003.1"/>
</dbReference>
<accession>A0ABV5ZAS2</accession>
<evidence type="ECO:0000259" key="3">
    <source>
        <dbReference type="SMART" id="SM00091"/>
    </source>
</evidence>
<keyword evidence="2" id="KW-0472">Membrane</keyword>
<evidence type="ECO:0000256" key="1">
    <source>
        <dbReference type="SAM" id="Coils"/>
    </source>
</evidence>
<dbReference type="Pfam" id="PF00989">
    <property type="entry name" value="PAS"/>
    <property type="match status" value="1"/>
</dbReference>
<reference evidence="4 5" key="1">
    <citation type="submission" date="2024-09" db="EMBL/GenBank/DDBJ databases">
        <authorList>
            <person name="Sun Q."/>
            <person name="Mori K."/>
        </authorList>
    </citation>
    <scope>NUCLEOTIDE SEQUENCE [LARGE SCALE GENOMIC DNA]</scope>
    <source>
        <strain evidence="4 5">ATCC 51285</strain>
    </source>
</reference>
<dbReference type="NCBIfam" id="TIGR00229">
    <property type="entry name" value="sensory_box"/>
    <property type="match status" value="1"/>
</dbReference>
<evidence type="ECO:0000313" key="4">
    <source>
        <dbReference type="EMBL" id="MFB9886376.1"/>
    </source>
</evidence>
<proteinExistence type="predicted"/>
<feature type="transmembrane region" description="Helical" evidence="2">
    <location>
        <begin position="12"/>
        <end position="35"/>
    </location>
</feature>
<sequence length="624" mass="71284">MPGPASRSPHYTTWITGFFIALLLCTSLGLSWWSYQDNQAQFRQSALIDARDFTRSVIEFRNFYAREVVPKAREHGISISHAYNHPDTLPLPATFAKDFGDFIGSQDHSLRIRLYSELPFPWRAEGGPQDAFERDALLAVRMNPNQAFYRFEQQGNRLVLRYALADPLLPSCVNCHNSYPGTPKNDWQAGDVRGIFSLTKVLPLGKDGKGSSFWPMVWIQASVSILALVLLLLAQSRLKGELTRSQALAGAAMEMNALLQEEIESRREAEERLRQQGAKTNAIIQAVNDGLLLVDEEWRILQSNAASCRIFRYPQEQLLDLNLKRLLPMLENTPAHWLRKHGPQVETLGHKVNGEPLPVLMLLSEVKDESSFVAVIRDLSSQKVLESKLAEAHDEATASAQARSDFLSKMERLNTELEARVQERTLQWQEANHQLQATAAELKQERQALLDLQHKMRRLLAHLRRWAPWTLRGRLALPWPTPTSHAPDSFLFQTWINLRWPQLQQLMPRHQLQPLSSKVEYQLHGEEDSATTALFALALYHQDYRDACQLEMRLLVEGYHLLIEFCTPKAAALTSWRHAQPILQEEESLLLLQQLLSPGQSLLRIQDAEEERLCIALPLHQQQD</sequence>
<comment type="caution">
    <text evidence="4">The sequence shown here is derived from an EMBL/GenBank/DDBJ whole genome shotgun (WGS) entry which is preliminary data.</text>
</comment>
<dbReference type="InterPro" id="IPR013767">
    <property type="entry name" value="PAS_fold"/>
</dbReference>
<dbReference type="Gene3D" id="3.30.450.20">
    <property type="entry name" value="PAS domain"/>
    <property type="match status" value="1"/>
</dbReference>
<gene>
    <name evidence="4" type="ORF">ACFFLH_08145</name>
</gene>
<name>A0ABV5ZAS2_9GAMM</name>
<feature type="coiled-coil region" evidence="1">
    <location>
        <begin position="407"/>
        <end position="462"/>
    </location>
</feature>
<keyword evidence="1" id="KW-0175">Coiled coil</keyword>
<evidence type="ECO:0000313" key="5">
    <source>
        <dbReference type="Proteomes" id="UP001589628"/>
    </source>
</evidence>
<dbReference type="SMART" id="SM00091">
    <property type="entry name" value="PAS"/>
    <property type="match status" value="1"/>
</dbReference>
<keyword evidence="2" id="KW-1133">Transmembrane helix</keyword>
<keyword evidence="5" id="KW-1185">Reference proteome</keyword>
<feature type="coiled-coil region" evidence="1">
    <location>
        <begin position="252"/>
        <end position="279"/>
    </location>
</feature>
<dbReference type="InterPro" id="IPR000014">
    <property type="entry name" value="PAS"/>
</dbReference>
<dbReference type="EMBL" id="JBHLZN010000002">
    <property type="protein sequence ID" value="MFB9886376.1"/>
    <property type="molecule type" value="Genomic_DNA"/>
</dbReference>
<dbReference type="InterPro" id="IPR035965">
    <property type="entry name" value="PAS-like_dom_sf"/>
</dbReference>
<keyword evidence="2" id="KW-0812">Transmembrane</keyword>
<dbReference type="Pfam" id="PF11845">
    <property type="entry name" value="Tll0287-like"/>
    <property type="match status" value="1"/>
</dbReference>